<dbReference type="InterPro" id="IPR011008">
    <property type="entry name" value="Dimeric_a/b-barrel"/>
</dbReference>
<proteinExistence type="predicted"/>
<dbReference type="Gene3D" id="3.10.400.10">
    <property type="entry name" value="Sulfate adenylyltransferase"/>
    <property type="match status" value="1"/>
</dbReference>
<gene>
    <name evidence="2" type="ORF">Lsed01_01106</name>
</gene>
<dbReference type="Gene3D" id="3.30.70.100">
    <property type="match status" value="1"/>
</dbReference>
<name>A0ABP9WHJ1_9MICO</name>
<dbReference type="EMBL" id="BAABRR010000004">
    <property type="protein sequence ID" value="GAA5518673.1"/>
    <property type="molecule type" value="Genomic_DNA"/>
</dbReference>
<dbReference type="Pfam" id="PF03992">
    <property type="entry name" value="ABM"/>
    <property type="match status" value="1"/>
</dbReference>
<dbReference type="InterPro" id="IPR015947">
    <property type="entry name" value="PUA-like_sf"/>
</dbReference>
<dbReference type="SUPFAM" id="SSF54909">
    <property type="entry name" value="Dimeric alpha+beta barrel"/>
    <property type="match status" value="1"/>
</dbReference>
<feature type="domain" description="ABM" evidence="1">
    <location>
        <begin position="2"/>
        <end position="92"/>
    </location>
</feature>
<dbReference type="RefSeq" id="WP_425557975.1">
    <property type="nucleotide sequence ID" value="NZ_AP027736.1"/>
</dbReference>
<dbReference type="PANTHER" id="PTHR39203">
    <property type="entry name" value="CYTOPLASMIC PROTEIN-RELATED"/>
    <property type="match status" value="1"/>
</dbReference>
<dbReference type="PROSITE" id="PS51725">
    <property type="entry name" value="ABM"/>
    <property type="match status" value="1"/>
</dbReference>
<protein>
    <recommendedName>
        <fullName evidence="1">ABM domain-containing protein</fullName>
    </recommendedName>
</protein>
<accession>A0ABP9WHJ1</accession>
<evidence type="ECO:0000313" key="2">
    <source>
        <dbReference type="EMBL" id="GAA5518673.1"/>
    </source>
</evidence>
<evidence type="ECO:0000259" key="1">
    <source>
        <dbReference type="PROSITE" id="PS51725"/>
    </source>
</evidence>
<dbReference type="InterPro" id="IPR007138">
    <property type="entry name" value="ABM_dom"/>
</dbReference>
<keyword evidence="3" id="KW-1185">Reference proteome</keyword>
<organism evidence="2 3">
    <name type="scientific">Demequina sediminis</name>
    <dbReference type="NCBI Taxonomy" id="1930058"/>
    <lineage>
        <taxon>Bacteria</taxon>
        <taxon>Bacillati</taxon>
        <taxon>Actinomycetota</taxon>
        <taxon>Actinomycetes</taxon>
        <taxon>Micrococcales</taxon>
        <taxon>Demequinaceae</taxon>
        <taxon>Demequina</taxon>
    </lineage>
</organism>
<reference evidence="2 3" key="1">
    <citation type="submission" date="2024-02" db="EMBL/GenBank/DDBJ databases">
        <title>Lysinimicrobium sediminis NBRC 112286.</title>
        <authorList>
            <person name="Ichikawa N."/>
            <person name="Katano-Makiyama Y."/>
            <person name="Hidaka K."/>
        </authorList>
    </citation>
    <scope>NUCLEOTIDE SEQUENCE [LARGE SCALE GENOMIC DNA]</scope>
    <source>
        <strain evidence="2 3">NBRC 112286</strain>
    </source>
</reference>
<dbReference type="PANTHER" id="PTHR39203:SF1">
    <property type="entry name" value="CYTOPLASMIC PROTEIN"/>
    <property type="match status" value="1"/>
</dbReference>
<dbReference type="CDD" id="cd06553">
    <property type="entry name" value="ASCH_Ef3133_like"/>
    <property type="match status" value="1"/>
</dbReference>
<comment type="caution">
    <text evidence="2">The sequence shown here is derived from an EMBL/GenBank/DDBJ whole genome shotgun (WGS) entry which is preliminary data.</text>
</comment>
<dbReference type="InterPro" id="IPR009326">
    <property type="entry name" value="DUF984"/>
</dbReference>
<sequence>MIVESVVLPVVAGREDDFEAAFRVAEPLLARQRGYLGHSLRRGVEDPSTYLLTVEWETLEDHTEGFRGSADYQEWRALLHDFYVAVPPVPHYRDLDAVGASGATIGAFWERCRARVPGLPEALPEAWAFGATPAHADGLLALVLDGIKTGTASSLWDDDAAGDPLPREGEFSIILDGAGLPRAVIETTSVRVVPFGEVDAAHAAAEGEGDLTLAYWRAVHERYWREHSGNDRGFEPDMPVVCERFRLVYTEEGVAEASASR</sequence>
<dbReference type="SMART" id="SM01022">
    <property type="entry name" value="ASCH"/>
    <property type="match status" value="1"/>
</dbReference>
<dbReference type="SUPFAM" id="SSF88697">
    <property type="entry name" value="PUA domain-like"/>
    <property type="match status" value="1"/>
</dbReference>
<dbReference type="Pfam" id="PF04266">
    <property type="entry name" value="ASCH"/>
    <property type="match status" value="1"/>
</dbReference>
<evidence type="ECO:0000313" key="3">
    <source>
        <dbReference type="Proteomes" id="UP001426770"/>
    </source>
</evidence>
<dbReference type="Proteomes" id="UP001426770">
    <property type="component" value="Unassembled WGS sequence"/>
</dbReference>
<dbReference type="InterPro" id="IPR007374">
    <property type="entry name" value="ASCH_domain"/>
</dbReference>